<protein>
    <submittedName>
        <fullName evidence="6">Glycoside hydrolase family 3 C-terminal domain-containing protein</fullName>
    </submittedName>
</protein>
<dbReference type="EMBL" id="JAJEQE010000051">
    <property type="protein sequence ID" value="MCC2149990.1"/>
    <property type="molecule type" value="Genomic_DNA"/>
</dbReference>
<evidence type="ECO:0000259" key="5">
    <source>
        <dbReference type="SMART" id="SM01217"/>
    </source>
</evidence>
<dbReference type="InterPro" id="IPR036962">
    <property type="entry name" value="Glyco_hydro_3_N_sf"/>
</dbReference>
<evidence type="ECO:0000256" key="3">
    <source>
        <dbReference type="SAM" id="Coils"/>
    </source>
</evidence>
<keyword evidence="7" id="KW-1185">Reference proteome</keyword>
<comment type="similarity">
    <text evidence="1">Belongs to the glycosyl hydrolase 3 family.</text>
</comment>
<dbReference type="SUPFAM" id="SSF49265">
    <property type="entry name" value="Fibronectin type III"/>
    <property type="match status" value="1"/>
</dbReference>
<dbReference type="PANTHER" id="PTHR42715:SF10">
    <property type="entry name" value="BETA-GLUCOSIDASE"/>
    <property type="match status" value="1"/>
</dbReference>
<dbReference type="Pfam" id="PF14310">
    <property type="entry name" value="Fn3-like"/>
    <property type="match status" value="1"/>
</dbReference>
<feature type="chain" id="PRO_5045365331" evidence="4">
    <location>
        <begin position="28"/>
        <end position="1162"/>
    </location>
</feature>
<dbReference type="GO" id="GO:0016787">
    <property type="term" value="F:hydrolase activity"/>
    <property type="evidence" value="ECO:0007669"/>
    <property type="project" value="UniProtKB-KW"/>
</dbReference>
<organism evidence="6 7">
    <name type="scientific">Hominisplanchenecus faecis</name>
    <dbReference type="NCBI Taxonomy" id="2885351"/>
    <lineage>
        <taxon>Bacteria</taxon>
        <taxon>Bacillati</taxon>
        <taxon>Bacillota</taxon>
        <taxon>Clostridia</taxon>
        <taxon>Lachnospirales</taxon>
        <taxon>Lachnospiraceae</taxon>
        <taxon>Hominisplanchenecus</taxon>
    </lineage>
</organism>
<gene>
    <name evidence="6" type="ORF">LKD42_12160</name>
</gene>
<dbReference type="InterPro" id="IPR013783">
    <property type="entry name" value="Ig-like_fold"/>
</dbReference>
<dbReference type="Gene3D" id="3.40.50.1700">
    <property type="entry name" value="Glycoside hydrolase family 3 C-terminal domain"/>
    <property type="match status" value="1"/>
</dbReference>
<dbReference type="PROSITE" id="PS51257">
    <property type="entry name" value="PROKAR_LIPOPROTEIN"/>
    <property type="match status" value="1"/>
</dbReference>
<dbReference type="Pfam" id="PF01915">
    <property type="entry name" value="Glyco_hydro_3_C"/>
    <property type="match status" value="1"/>
</dbReference>
<reference evidence="6 7" key="1">
    <citation type="submission" date="2021-10" db="EMBL/GenBank/DDBJ databases">
        <title>Anaerobic single-cell dispensing facilitates the cultivation of human gut bacteria.</title>
        <authorList>
            <person name="Afrizal A."/>
        </authorList>
    </citation>
    <scope>NUCLEOTIDE SEQUENCE [LARGE SCALE GENOMIC DNA]</scope>
    <source>
        <strain evidence="6 7">CLA-AA-H246</strain>
    </source>
</reference>
<dbReference type="RefSeq" id="WP_248835862.1">
    <property type="nucleotide sequence ID" value="NZ_JAJEQE010000051.1"/>
</dbReference>
<dbReference type="InterPro" id="IPR001764">
    <property type="entry name" value="Glyco_hydro_3_N"/>
</dbReference>
<dbReference type="CDD" id="cd00063">
    <property type="entry name" value="FN3"/>
    <property type="match status" value="1"/>
</dbReference>
<sequence>MKKATRSILSAAVAVSMAAAACPVSFAATTSNEVTAREKANAALAREAAAQGMVLLENKNNSLPIKTKKLALFGGGAVRTVRGGTGSGDPFNGGLSGGGDVNVNQSERYNINIYNSFKKAGYDITTASILEKYAEGYDVENAKAASNPMATFAYPELTFTDEELAASAKDTNTAVYVISRNAGEGADRGMTKKVTVNEVEYELGDYELSDVEKENLKKVASAFENTIVVLNVGGVIDTKFFEETEGLDSLLLMGQGGQEGGNALLDVVTGAVTPSGKLTDTWAENYSDYPASATFAKADGDSMKEWYKEGIYVGYRYFDTFGIKPAYEFGYGLSYTNFDINVKNVSVNEDKVTVKAEVTNTGKTYSGKEVVQVYFSAPDSKDAEKEYQQLAAYGKTDELAPGESQVLTLTYDTDEMAYYSEEKASYILDPGTYYVRVGDSSRNTKVAAAIKLNQSAVTEVLSNQMEVPESENLTEWSKAGKTPYTYATEQQEMAEAPVFTLDASKVKTENNVSEYKDEKVTTYTTDPDYKAVQDYEKVEVVTDKKGATLKDVVDNKVTMGEFVAQMSLEELAKLNCGSGWGVANENTPIVGSNSATVPGAAGETLTYDQYGIPSIVLADGPGGIRVKQKYEAKNVETGETATYYQYCTAWPVDFVLAQSWDTDLLKRIGEAFGKELEEMNITILLGPSLNIHRDPLCGRNFEYFSEDPVISGTMASAITLGVQEEPGVGACLKHFSANNQETDRSGTDSIVSERALREIYLKGFEIAVKESKPMSIMTSYNQINGVPAADSYDMNTNIARGEWGFEGLIMTDWNGGVSHPSTSMHAGNDLIMPGGASKANEIITGAEDVKPIFEANGQIGLKDELMYMFSYKSAAWGDFEVSADGTQTAEAKLGDDYTASVGEDGKILVNGQEIYREYQANVWAGTGNYKTPVTTDVASVSEDGKTIVYKGTYKENNNICLGDVQKSAINNLKVIMQSRDMARIYGTTTRSYTALCGDLTNYQTVNKSEITTERTLKENLDQAKKDLEEAKKNLEELQKQNAAKDAEIAKAKAEVEAAKKDLQAAKMAAKKAAVKSVKSKKAGKAIVTVKKVAGAEGYQVQYSLKKSMKSAKNVKIKKNSITIKRLKKGKTYYVRVRAFSKDSNGKQICTAWSTAKKVTIKK</sequence>
<dbReference type="PRINTS" id="PR00133">
    <property type="entry name" value="GLHYDRLASE3"/>
</dbReference>
<comment type="caution">
    <text evidence="6">The sequence shown here is derived from an EMBL/GenBank/DDBJ whole genome shotgun (WGS) entry which is preliminary data.</text>
</comment>
<dbReference type="SMART" id="SM01217">
    <property type="entry name" value="Fn3_like"/>
    <property type="match status" value="1"/>
</dbReference>
<name>A0ABS8EXS9_9FIRM</name>
<evidence type="ECO:0000313" key="6">
    <source>
        <dbReference type="EMBL" id="MCC2149990.1"/>
    </source>
</evidence>
<dbReference type="PANTHER" id="PTHR42715">
    <property type="entry name" value="BETA-GLUCOSIDASE"/>
    <property type="match status" value="1"/>
</dbReference>
<keyword evidence="2 6" id="KW-0378">Hydrolase</keyword>
<dbReference type="InterPro" id="IPR002772">
    <property type="entry name" value="Glyco_hydro_3_C"/>
</dbReference>
<dbReference type="InterPro" id="IPR036116">
    <property type="entry name" value="FN3_sf"/>
</dbReference>
<dbReference type="Pfam" id="PF00933">
    <property type="entry name" value="Glyco_hydro_3"/>
    <property type="match status" value="1"/>
</dbReference>
<dbReference type="SUPFAM" id="SSF52279">
    <property type="entry name" value="Beta-D-glucan exohydrolase, C-terminal domain"/>
    <property type="match status" value="1"/>
</dbReference>
<dbReference type="Gene3D" id="3.20.20.300">
    <property type="entry name" value="Glycoside hydrolase, family 3, N-terminal domain"/>
    <property type="match status" value="1"/>
</dbReference>
<dbReference type="InterPro" id="IPR003961">
    <property type="entry name" value="FN3_dom"/>
</dbReference>
<keyword evidence="4" id="KW-0732">Signal</keyword>
<feature type="signal peptide" evidence="4">
    <location>
        <begin position="1"/>
        <end position="27"/>
    </location>
</feature>
<dbReference type="Gene3D" id="2.60.40.10">
    <property type="entry name" value="Immunoglobulins"/>
    <property type="match status" value="2"/>
</dbReference>
<dbReference type="InterPro" id="IPR050288">
    <property type="entry name" value="Cellulose_deg_GH3"/>
</dbReference>
<proteinExistence type="inferred from homology"/>
<evidence type="ECO:0000313" key="7">
    <source>
        <dbReference type="Proteomes" id="UP001299235"/>
    </source>
</evidence>
<dbReference type="InterPro" id="IPR036881">
    <property type="entry name" value="Glyco_hydro_3_C_sf"/>
</dbReference>
<evidence type="ECO:0000256" key="4">
    <source>
        <dbReference type="SAM" id="SignalP"/>
    </source>
</evidence>
<accession>A0ABS8EXS9</accession>
<evidence type="ECO:0000256" key="1">
    <source>
        <dbReference type="ARBA" id="ARBA00005336"/>
    </source>
</evidence>
<dbReference type="InterPro" id="IPR017853">
    <property type="entry name" value="GH"/>
</dbReference>
<evidence type="ECO:0000256" key="2">
    <source>
        <dbReference type="ARBA" id="ARBA00022801"/>
    </source>
</evidence>
<dbReference type="InterPro" id="IPR026891">
    <property type="entry name" value="Fn3-like"/>
</dbReference>
<dbReference type="Proteomes" id="UP001299235">
    <property type="component" value="Unassembled WGS sequence"/>
</dbReference>
<feature type="domain" description="Fibronectin type III-like" evidence="5">
    <location>
        <begin position="369"/>
        <end position="441"/>
    </location>
</feature>
<feature type="coiled-coil region" evidence="3">
    <location>
        <begin position="1010"/>
        <end position="1075"/>
    </location>
</feature>
<keyword evidence="3" id="KW-0175">Coiled coil</keyword>
<dbReference type="SUPFAM" id="SSF51445">
    <property type="entry name" value="(Trans)glycosidases"/>
    <property type="match status" value="1"/>
</dbReference>